<feature type="transmembrane region" description="Helical" evidence="5">
    <location>
        <begin position="12"/>
        <end position="32"/>
    </location>
</feature>
<keyword evidence="2 5" id="KW-0812">Transmembrane</keyword>
<sequence length="467" mass="51879">MLRMQAITLVTTAYALLGLLFVAFCFSAIGMWHLGYGWHDQQRFYQILLLCACAPLAALLPQAALSGAALLLLAGLFTLGLYSSLLAAWPEWALREWSRYVGLLLLALVASGLRVRAAWEYFILWAMAAVGFIHAYQFLVYYLMAFVTGIRMLDADILFSGFSNPRFFGQFQVMLLPVMALLIEKCRQQRRTAIALLLGLALVTQWCIAFTLGGRGMWLGLLVGHLALLLVNYRLWRILALQVGAALLGCLLFLLLFKLIPQWLELDPILRDNLRAGLSGRERIWQMAWEMALVNPWLGVGPMHYSAVYNPIAAHPHQVVLQWLAEWGFPAAFMALALGVWGLQHSVRHLRAVASNELDAGLWLAILGALVLAQVDGVFVMPYTETWLALLIGIALARWAKPATPLLAQQLACAIVAIPVLVVLGKVLINEAPGLFQDYNVHMGVQRIDGAPRFWSQGWIPNRGVAD</sequence>
<evidence type="ECO:0000259" key="6">
    <source>
        <dbReference type="Pfam" id="PF04932"/>
    </source>
</evidence>
<protein>
    <submittedName>
        <fullName evidence="7">O-antigen ligase</fullName>
    </submittedName>
</protein>
<feature type="transmembrane region" description="Helical" evidence="5">
    <location>
        <begin position="243"/>
        <end position="264"/>
    </location>
</feature>
<dbReference type="Proteomes" id="UP000243378">
    <property type="component" value="Unassembled WGS sequence"/>
</dbReference>
<evidence type="ECO:0000256" key="3">
    <source>
        <dbReference type="ARBA" id="ARBA00022989"/>
    </source>
</evidence>
<proteinExistence type="predicted"/>
<feature type="domain" description="O-antigen ligase-related" evidence="6">
    <location>
        <begin position="200"/>
        <end position="335"/>
    </location>
</feature>
<dbReference type="GO" id="GO:0016874">
    <property type="term" value="F:ligase activity"/>
    <property type="evidence" value="ECO:0007669"/>
    <property type="project" value="UniProtKB-KW"/>
</dbReference>
<evidence type="ECO:0000313" key="7">
    <source>
        <dbReference type="EMBL" id="SDF38434.1"/>
    </source>
</evidence>
<keyword evidence="7" id="KW-0436">Ligase</keyword>
<dbReference type="InterPro" id="IPR051533">
    <property type="entry name" value="WaaL-like"/>
</dbReference>
<feature type="transmembrane region" description="Helical" evidence="5">
    <location>
        <begin position="97"/>
        <end position="115"/>
    </location>
</feature>
<evidence type="ECO:0000256" key="4">
    <source>
        <dbReference type="ARBA" id="ARBA00023136"/>
    </source>
</evidence>
<dbReference type="GO" id="GO:0016020">
    <property type="term" value="C:membrane"/>
    <property type="evidence" value="ECO:0007669"/>
    <property type="project" value="UniProtKB-SubCell"/>
</dbReference>
<organism evidence="7 8">
    <name type="scientific">Phytopseudomonas seleniipraecipitans</name>
    <dbReference type="NCBI Taxonomy" id="640205"/>
    <lineage>
        <taxon>Bacteria</taxon>
        <taxon>Pseudomonadati</taxon>
        <taxon>Pseudomonadota</taxon>
        <taxon>Gammaproteobacteria</taxon>
        <taxon>Pseudomonadales</taxon>
        <taxon>Pseudomonadaceae</taxon>
        <taxon>Phytopseudomonas</taxon>
    </lineage>
</organism>
<feature type="transmembrane region" description="Helical" evidence="5">
    <location>
        <begin position="411"/>
        <end position="429"/>
    </location>
</feature>
<feature type="transmembrane region" description="Helical" evidence="5">
    <location>
        <begin position="358"/>
        <end position="375"/>
    </location>
</feature>
<dbReference type="EMBL" id="FNBM01000002">
    <property type="protein sequence ID" value="SDF38434.1"/>
    <property type="molecule type" value="Genomic_DNA"/>
</dbReference>
<feature type="transmembrane region" description="Helical" evidence="5">
    <location>
        <begin position="195"/>
        <end position="212"/>
    </location>
</feature>
<accession>A0A1G7KN16</accession>
<dbReference type="AlphaFoldDB" id="A0A1G7KN16"/>
<evidence type="ECO:0000313" key="8">
    <source>
        <dbReference type="Proteomes" id="UP000243378"/>
    </source>
</evidence>
<dbReference type="PANTHER" id="PTHR37422">
    <property type="entry name" value="TEICHURONIC ACID BIOSYNTHESIS PROTEIN TUAE"/>
    <property type="match status" value="1"/>
</dbReference>
<keyword evidence="4 5" id="KW-0472">Membrane</keyword>
<gene>
    <name evidence="7" type="ORF">SAMN05216381_1569</name>
</gene>
<feature type="transmembrane region" description="Helical" evidence="5">
    <location>
        <begin position="122"/>
        <end position="147"/>
    </location>
</feature>
<feature type="transmembrane region" description="Helical" evidence="5">
    <location>
        <begin position="67"/>
        <end position="85"/>
    </location>
</feature>
<dbReference type="Pfam" id="PF04932">
    <property type="entry name" value="Wzy_C"/>
    <property type="match status" value="1"/>
</dbReference>
<keyword evidence="3 5" id="KW-1133">Transmembrane helix</keyword>
<comment type="subcellular location">
    <subcellularLocation>
        <location evidence="1">Membrane</location>
        <topology evidence="1">Multi-pass membrane protein</topology>
    </subcellularLocation>
</comment>
<reference evidence="7 8" key="1">
    <citation type="submission" date="2016-10" db="EMBL/GenBank/DDBJ databases">
        <authorList>
            <person name="de Groot N.N."/>
        </authorList>
    </citation>
    <scope>NUCLEOTIDE SEQUENCE [LARGE SCALE GENOMIC DNA]</scope>
    <source>
        <strain evidence="7 8">LMG 25475</strain>
    </source>
</reference>
<dbReference type="PANTHER" id="PTHR37422:SF13">
    <property type="entry name" value="LIPOPOLYSACCHARIDE BIOSYNTHESIS PROTEIN PA4999-RELATED"/>
    <property type="match status" value="1"/>
</dbReference>
<dbReference type="InterPro" id="IPR007016">
    <property type="entry name" value="O-antigen_ligase-rel_domated"/>
</dbReference>
<feature type="transmembrane region" description="Helical" evidence="5">
    <location>
        <begin position="218"/>
        <end position="236"/>
    </location>
</feature>
<evidence type="ECO:0000256" key="2">
    <source>
        <dbReference type="ARBA" id="ARBA00022692"/>
    </source>
</evidence>
<feature type="transmembrane region" description="Helical" evidence="5">
    <location>
        <begin position="327"/>
        <end position="346"/>
    </location>
</feature>
<evidence type="ECO:0000256" key="5">
    <source>
        <dbReference type="SAM" id="Phobius"/>
    </source>
</evidence>
<name>A0A1G7KN16_9GAMM</name>
<evidence type="ECO:0000256" key="1">
    <source>
        <dbReference type="ARBA" id="ARBA00004141"/>
    </source>
</evidence>